<sequence length="533" mass="59612">MASDRVLIATSGQKFEASREALRRCSRYFDAMFASGMKESSCDVIEMQDIEPDTLRALIDVSEGRPVKVSCENVDCLLKAGCLFQFERLRKDCTEHLLDTVCLDNAVETWHKGDVFGVRQLRRAALVTLLWEFERFVEHPTLAACPCSLIECLLSKDTLNASSEAVVRAAAERWLTANASSCDALEVIAVASCVRHSQLREQDSAAWCSFVEALLVHDDASKEQWREALRSGETSVPRLRVLRPGVVVSCLCRQSPEVPSLCVYVPKKVDADAFSFHSALPTSSRPEPLRGFVVCSVGNDAYFLCGEYGIGSGHWNRDVFRWNHVLSKWVRVAILPEPRRHCKAVVVGNQIYLYGGFGRYRVRLFSVDIYDTHVGLWHRGEDLQEDVTIDASAVVNLNGQVSIIPTCPANNNEPVRAMHFSLDKFTASYAVAVPFSSHKTVIVCKGADSWYTFHEPRTFSEYTNPRISLQSFLCGCSLGDGVGFFMENMRTAVLHNFDTDEQHRLATGFGDHMLVECCFGLPYFDLNERALTG</sequence>
<name>A0ACB7RJ49_HYAAI</name>
<protein>
    <submittedName>
        <fullName evidence="1">Uncharacterized protein</fullName>
    </submittedName>
</protein>
<keyword evidence="2" id="KW-1185">Reference proteome</keyword>
<evidence type="ECO:0000313" key="2">
    <source>
        <dbReference type="Proteomes" id="UP000821845"/>
    </source>
</evidence>
<organism evidence="1 2">
    <name type="scientific">Hyalomma asiaticum</name>
    <name type="common">Tick</name>
    <dbReference type="NCBI Taxonomy" id="266040"/>
    <lineage>
        <taxon>Eukaryota</taxon>
        <taxon>Metazoa</taxon>
        <taxon>Ecdysozoa</taxon>
        <taxon>Arthropoda</taxon>
        <taxon>Chelicerata</taxon>
        <taxon>Arachnida</taxon>
        <taxon>Acari</taxon>
        <taxon>Parasitiformes</taxon>
        <taxon>Ixodida</taxon>
        <taxon>Ixodoidea</taxon>
        <taxon>Ixodidae</taxon>
        <taxon>Hyalomminae</taxon>
        <taxon>Hyalomma</taxon>
    </lineage>
</organism>
<proteinExistence type="predicted"/>
<gene>
    <name evidence="1" type="ORF">HPB50_005369</name>
</gene>
<dbReference type="EMBL" id="CM023489">
    <property type="protein sequence ID" value="KAH6921824.1"/>
    <property type="molecule type" value="Genomic_DNA"/>
</dbReference>
<evidence type="ECO:0000313" key="1">
    <source>
        <dbReference type="EMBL" id="KAH6921824.1"/>
    </source>
</evidence>
<reference evidence="1" key="1">
    <citation type="submission" date="2020-05" db="EMBL/GenBank/DDBJ databases">
        <title>Large-scale comparative analyses of tick genomes elucidate their genetic diversity and vector capacities.</title>
        <authorList>
            <person name="Jia N."/>
            <person name="Wang J."/>
            <person name="Shi W."/>
            <person name="Du L."/>
            <person name="Sun Y."/>
            <person name="Zhan W."/>
            <person name="Jiang J."/>
            <person name="Wang Q."/>
            <person name="Zhang B."/>
            <person name="Ji P."/>
            <person name="Sakyi L.B."/>
            <person name="Cui X."/>
            <person name="Yuan T."/>
            <person name="Jiang B."/>
            <person name="Yang W."/>
            <person name="Lam T.T.-Y."/>
            <person name="Chang Q."/>
            <person name="Ding S."/>
            <person name="Wang X."/>
            <person name="Zhu J."/>
            <person name="Ruan X."/>
            <person name="Zhao L."/>
            <person name="Wei J."/>
            <person name="Que T."/>
            <person name="Du C."/>
            <person name="Cheng J."/>
            <person name="Dai P."/>
            <person name="Han X."/>
            <person name="Huang E."/>
            <person name="Gao Y."/>
            <person name="Liu J."/>
            <person name="Shao H."/>
            <person name="Ye R."/>
            <person name="Li L."/>
            <person name="Wei W."/>
            <person name="Wang X."/>
            <person name="Wang C."/>
            <person name="Yang T."/>
            <person name="Huo Q."/>
            <person name="Li W."/>
            <person name="Guo W."/>
            <person name="Chen H."/>
            <person name="Zhou L."/>
            <person name="Ni X."/>
            <person name="Tian J."/>
            <person name="Zhou Y."/>
            <person name="Sheng Y."/>
            <person name="Liu T."/>
            <person name="Pan Y."/>
            <person name="Xia L."/>
            <person name="Li J."/>
            <person name="Zhao F."/>
            <person name="Cao W."/>
        </authorList>
    </citation>
    <scope>NUCLEOTIDE SEQUENCE</scope>
    <source>
        <strain evidence="1">Hyas-2018</strain>
    </source>
</reference>
<accession>A0ACB7RJ49</accession>
<dbReference type="Proteomes" id="UP000821845">
    <property type="component" value="Chromosome 9"/>
</dbReference>
<comment type="caution">
    <text evidence="1">The sequence shown here is derived from an EMBL/GenBank/DDBJ whole genome shotgun (WGS) entry which is preliminary data.</text>
</comment>